<accession>F0Z8W4</accession>
<keyword evidence="3" id="KW-1185">Reference proteome</keyword>
<reference evidence="3" key="1">
    <citation type="journal article" date="2011" name="Genome Biol.">
        <title>Comparative genomics of the social amoebae Dictyostelium discoideum and Dictyostelium purpureum.</title>
        <authorList>
            <consortium name="US DOE Joint Genome Institute (JGI-PGF)"/>
            <person name="Sucgang R."/>
            <person name="Kuo A."/>
            <person name="Tian X."/>
            <person name="Salerno W."/>
            <person name="Parikh A."/>
            <person name="Feasley C.L."/>
            <person name="Dalin E."/>
            <person name="Tu H."/>
            <person name="Huang E."/>
            <person name="Barry K."/>
            <person name="Lindquist E."/>
            <person name="Shapiro H."/>
            <person name="Bruce D."/>
            <person name="Schmutz J."/>
            <person name="Salamov A."/>
            <person name="Fey P."/>
            <person name="Gaudet P."/>
            <person name="Anjard C."/>
            <person name="Babu M.M."/>
            <person name="Basu S."/>
            <person name="Bushmanova Y."/>
            <person name="van der Wel H."/>
            <person name="Katoh-Kurasawa M."/>
            <person name="Dinh C."/>
            <person name="Coutinho P.M."/>
            <person name="Saito T."/>
            <person name="Elias M."/>
            <person name="Schaap P."/>
            <person name="Kay R.R."/>
            <person name="Henrissat B."/>
            <person name="Eichinger L."/>
            <person name="Rivero F."/>
            <person name="Putnam N.H."/>
            <person name="West C.M."/>
            <person name="Loomis W.F."/>
            <person name="Chisholm R.L."/>
            <person name="Shaulsky G."/>
            <person name="Strassmann J.E."/>
            <person name="Queller D.C."/>
            <person name="Kuspa A."/>
            <person name="Grigoriev I.V."/>
        </authorList>
    </citation>
    <scope>NUCLEOTIDE SEQUENCE [LARGE SCALE GENOMIC DNA]</scope>
    <source>
        <strain evidence="3">QSDP1</strain>
    </source>
</reference>
<feature type="transmembrane region" description="Helical" evidence="1">
    <location>
        <begin position="20"/>
        <end position="40"/>
    </location>
</feature>
<dbReference type="VEuPathDB" id="AmoebaDB:DICPUDRAFT_74840"/>
<dbReference type="AlphaFoldDB" id="F0Z8W4"/>
<evidence type="ECO:0000313" key="3">
    <source>
        <dbReference type="Proteomes" id="UP000001064"/>
    </source>
</evidence>
<name>F0Z8W4_DICPU</name>
<dbReference type="InParanoid" id="F0Z8W4"/>
<evidence type="ECO:0000313" key="2">
    <source>
        <dbReference type="EMBL" id="EGC39615.1"/>
    </source>
</evidence>
<dbReference type="RefSeq" id="XP_003283836.1">
    <property type="nucleotide sequence ID" value="XM_003283788.1"/>
</dbReference>
<organism evidence="2 3">
    <name type="scientific">Dictyostelium purpureum</name>
    <name type="common">Slime mold</name>
    <dbReference type="NCBI Taxonomy" id="5786"/>
    <lineage>
        <taxon>Eukaryota</taxon>
        <taxon>Amoebozoa</taxon>
        <taxon>Evosea</taxon>
        <taxon>Eumycetozoa</taxon>
        <taxon>Dictyostelia</taxon>
        <taxon>Dictyosteliales</taxon>
        <taxon>Dictyosteliaceae</taxon>
        <taxon>Dictyostelium</taxon>
    </lineage>
</organism>
<dbReference type="KEGG" id="dpp:DICPUDRAFT_74840"/>
<keyword evidence="1" id="KW-0812">Transmembrane</keyword>
<sequence length="195" mass="22351">MSSGLLNLGVLKQQPSSWSPAYALFFITLFILAVTFYLIIQQKQNFLDLKTLLDQQNQFINNNHHRHNRPSKKEFKKYILKFPKDAIEGEVPEDQVVHSISAAIMYAAYPLKFSINNEKFEKSSILKNSCCGSVTFSFKESLEQLVSNGYKIEYNQIPSEEVLISLGKIHGVILNVKLSREEFEDLSSFIQKKVP</sequence>
<dbReference type="EMBL" id="GL870954">
    <property type="protein sequence ID" value="EGC39615.1"/>
    <property type="molecule type" value="Genomic_DNA"/>
</dbReference>
<keyword evidence="1" id="KW-0472">Membrane</keyword>
<dbReference type="Proteomes" id="UP000001064">
    <property type="component" value="Unassembled WGS sequence"/>
</dbReference>
<dbReference type="GeneID" id="10509741"/>
<keyword evidence="1" id="KW-1133">Transmembrane helix</keyword>
<proteinExistence type="predicted"/>
<gene>
    <name evidence="2" type="ORF">DICPUDRAFT_74840</name>
</gene>
<protein>
    <submittedName>
        <fullName evidence="2">Uncharacterized protein</fullName>
    </submittedName>
</protein>
<evidence type="ECO:0000256" key="1">
    <source>
        <dbReference type="SAM" id="Phobius"/>
    </source>
</evidence>